<organism evidence="2 3">
    <name type="scientific">Sphingomonas oligophenolica</name>
    <dbReference type="NCBI Taxonomy" id="301154"/>
    <lineage>
        <taxon>Bacteria</taxon>
        <taxon>Pseudomonadati</taxon>
        <taxon>Pseudomonadota</taxon>
        <taxon>Alphaproteobacteria</taxon>
        <taxon>Sphingomonadales</taxon>
        <taxon>Sphingomonadaceae</taxon>
        <taxon>Sphingomonas</taxon>
    </lineage>
</organism>
<dbReference type="InterPro" id="IPR003673">
    <property type="entry name" value="CoA-Trfase_fam_III"/>
</dbReference>
<dbReference type="RefSeq" id="WP_343888406.1">
    <property type="nucleotide sequence ID" value="NZ_BAAAEH010000009.1"/>
</dbReference>
<dbReference type="Gene3D" id="3.40.50.10540">
    <property type="entry name" value="Crotonobetainyl-coa:carnitine coa-transferase, domain 1"/>
    <property type="match status" value="1"/>
</dbReference>
<dbReference type="Pfam" id="PF02515">
    <property type="entry name" value="CoA_transf_3"/>
    <property type="match status" value="1"/>
</dbReference>
<dbReference type="PANTHER" id="PTHR48207">
    <property type="entry name" value="SUCCINATE--HYDROXYMETHYLGLUTARATE COA-TRANSFERASE"/>
    <property type="match status" value="1"/>
</dbReference>
<dbReference type="GO" id="GO:0016740">
    <property type="term" value="F:transferase activity"/>
    <property type="evidence" value="ECO:0007669"/>
    <property type="project" value="UniProtKB-KW"/>
</dbReference>
<sequence length="380" mass="41619">MTALVGLTIVETAERVVGEYAARLLADFGAEVIKVEPPGGSPTRAMGPHVNGESVPFAYLNTNKKSVMLDLDAEAGRARLGALLARADAWIDDHDEDWRAGHALAPEAVAKAHPALVHCAITPFGQGAPEDRRRAYPINVINAGGWGYHTPSETASDKPPLKGAGRFLPDYEAGLDAAMAVAASLWRKRQTGAGQFIDMSEVETQLSRADVVLGRILAGDDEPSLSRTRYDMGGPATSFDCADGHVYLIMTTRAHWNGLRTLMGDPDWARQFPEDWLEFHCTPERVKAFRDQFRPWIVQQDKVRVSDEAQKLNVPIVPVNTAADLCVNAQYRHRGYFQPLEHPLLGKADYPTVPYRMSGSPARLTRPAPVLGEHADEVLV</sequence>
<dbReference type="PANTHER" id="PTHR48207:SF3">
    <property type="entry name" value="SUCCINATE--HYDROXYMETHYLGLUTARATE COA-TRANSFERASE"/>
    <property type="match status" value="1"/>
</dbReference>
<dbReference type="SUPFAM" id="SSF89796">
    <property type="entry name" value="CoA-transferase family III (CaiB/BaiF)"/>
    <property type="match status" value="1"/>
</dbReference>
<evidence type="ECO:0000313" key="3">
    <source>
        <dbReference type="Proteomes" id="UP001419910"/>
    </source>
</evidence>
<comment type="caution">
    <text evidence="2">The sequence shown here is derived from an EMBL/GenBank/DDBJ whole genome shotgun (WGS) entry which is preliminary data.</text>
</comment>
<name>A0ABU9Y946_9SPHN</name>
<accession>A0ABU9Y946</accession>
<evidence type="ECO:0000256" key="1">
    <source>
        <dbReference type="ARBA" id="ARBA00022679"/>
    </source>
</evidence>
<keyword evidence="1 2" id="KW-0808">Transferase</keyword>
<dbReference type="InterPro" id="IPR023606">
    <property type="entry name" value="CoA-Trfase_III_dom_1_sf"/>
</dbReference>
<dbReference type="Proteomes" id="UP001419910">
    <property type="component" value="Unassembled WGS sequence"/>
</dbReference>
<reference evidence="2 3" key="1">
    <citation type="submission" date="2024-05" db="EMBL/GenBank/DDBJ databases">
        <authorList>
            <person name="Liu Q."/>
            <person name="Xin Y.-H."/>
        </authorList>
    </citation>
    <scope>NUCLEOTIDE SEQUENCE [LARGE SCALE GENOMIC DNA]</scope>
    <source>
        <strain evidence="2 3">CGMCC 1.10181</strain>
    </source>
</reference>
<gene>
    <name evidence="2" type="ORF">ABC974_21530</name>
</gene>
<protein>
    <submittedName>
        <fullName evidence="2">CoA transferase</fullName>
    </submittedName>
</protein>
<evidence type="ECO:0000313" key="2">
    <source>
        <dbReference type="EMBL" id="MEN2792227.1"/>
    </source>
</evidence>
<dbReference type="InterPro" id="IPR050483">
    <property type="entry name" value="CoA-transferase_III_domain"/>
</dbReference>
<keyword evidence="3" id="KW-1185">Reference proteome</keyword>
<dbReference type="EMBL" id="JBDIME010000025">
    <property type="protein sequence ID" value="MEN2792227.1"/>
    <property type="molecule type" value="Genomic_DNA"/>
</dbReference>
<dbReference type="InterPro" id="IPR044855">
    <property type="entry name" value="CoA-Trfase_III_dom3_sf"/>
</dbReference>
<dbReference type="Gene3D" id="3.30.1540.10">
    <property type="entry name" value="formyl-coa transferase, domain 3"/>
    <property type="match status" value="1"/>
</dbReference>
<proteinExistence type="predicted"/>